<evidence type="ECO:0000259" key="2">
    <source>
        <dbReference type="Pfam" id="PF13403"/>
    </source>
</evidence>
<feature type="domain" description="Hedgehog/Intein (Hint)" evidence="2">
    <location>
        <begin position="208"/>
        <end position="346"/>
    </location>
</feature>
<dbReference type="SUPFAM" id="SSF51294">
    <property type="entry name" value="Hedgehog/intein (Hint) domain"/>
    <property type="match status" value="1"/>
</dbReference>
<protein>
    <recommendedName>
        <fullName evidence="2">Hedgehog/Intein (Hint) domain-containing protein</fullName>
    </recommendedName>
</protein>
<proteinExistence type="predicted"/>
<dbReference type="Pfam" id="PF13403">
    <property type="entry name" value="Hint_2"/>
    <property type="match status" value="1"/>
</dbReference>
<organism evidence="3 4">
    <name type="scientific">Novacetimonas maltaceti</name>
    <dbReference type="NCBI Taxonomy" id="1203393"/>
    <lineage>
        <taxon>Bacteria</taxon>
        <taxon>Pseudomonadati</taxon>
        <taxon>Pseudomonadota</taxon>
        <taxon>Alphaproteobacteria</taxon>
        <taxon>Acetobacterales</taxon>
        <taxon>Acetobacteraceae</taxon>
        <taxon>Novacetimonas</taxon>
    </lineage>
</organism>
<dbReference type="Proteomes" id="UP000237344">
    <property type="component" value="Unassembled WGS sequence"/>
</dbReference>
<dbReference type="RefSeq" id="WP_110095884.1">
    <property type="nucleotide sequence ID" value="NZ_NKUE01000008.1"/>
</dbReference>
<gene>
    <name evidence="3" type="ORF">KMAL_23250</name>
</gene>
<dbReference type="InterPro" id="IPR028992">
    <property type="entry name" value="Hedgehog/Intein_dom"/>
</dbReference>
<evidence type="ECO:0000256" key="1">
    <source>
        <dbReference type="SAM" id="MobiDB-lite"/>
    </source>
</evidence>
<reference evidence="3 4" key="1">
    <citation type="submission" date="2018-01" db="EMBL/GenBank/DDBJ databases">
        <title>Draft Genome Sequence of Komagataeibacter maltaceti LMG 1529, a Vinegar Producing Acetic Acid Bacterium Isolated from Malt Vinegar Brewery Acetifiers.</title>
        <authorList>
            <person name="Zhang Q."/>
            <person name="Hollensteiner J."/>
            <person name="Poehlein A."/>
            <person name="Daniel R."/>
        </authorList>
    </citation>
    <scope>NUCLEOTIDE SEQUENCE [LARGE SCALE GENOMIC DNA]</scope>
    <source>
        <strain evidence="3 4">LMG 1529</strain>
    </source>
</reference>
<feature type="region of interest" description="Disordered" evidence="1">
    <location>
        <begin position="31"/>
        <end position="52"/>
    </location>
</feature>
<dbReference type="InterPro" id="IPR036844">
    <property type="entry name" value="Hint_dom_sf"/>
</dbReference>
<dbReference type="EMBL" id="POTC01000035">
    <property type="protein sequence ID" value="POF62044.1"/>
    <property type="molecule type" value="Genomic_DNA"/>
</dbReference>
<dbReference type="OrthoDB" id="7284755at2"/>
<sequence>MANTYTDYKNAKYNITTNSKGDITSSQFFELDTGDNEDNPTATPATLPVNPDGSTTVQVGTIAENNAANDADSTSGDQVTYDPGFANGSQTLTLNSLYHDGQNTGFVDATLQSPGGGTETLVMQQTPYHTDNGQIMFIPNQTDNVVANGQVATSEQNGNAYAYVTDTNYTTSNDVPSTITATSNGNSFTPATSAADVPADATTQDPACFTTGTPILTPRGDVAVEDLRVGDEVVTASGAHRRIRWIGQRHMRCDNLPAHLRSSVTPVCISAHAIAPGVPARDIRLSPGHAVALTVDGADVLVPVSVLVNGATVTQPECRVAHYWHVELDSHDVLMSAGLRSESFIDVGNRHTFAIGAEGLDPERTPATLADYALPFHDNGAVVVALRAQLAARAQELGWHLAEADCGLHLMVDGQRVDPVIAGGLTHFSFPATARRVSLHSTTFRPGLLGHDGHGDPRDLGVQVHGAWMAGATLGLDHPLLAGVFHPNEARDGCAWRWTTGMGTLPSGLWAGKAGRVTLSLDVTHTTHTGWHLPHEDRRNVA</sequence>
<keyword evidence="4" id="KW-1185">Reference proteome</keyword>
<dbReference type="Gene3D" id="2.170.16.10">
    <property type="entry name" value="Hedgehog/Intein (Hint) domain"/>
    <property type="match status" value="1"/>
</dbReference>
<dbReference type="AlphaFoldDB" id="A0A2S3VZI3"/>
<evidence type="ECO:0000313" key="4">
    <source>
        <dbReference type="Proteomes" id="UP000237344"/>
    </source>
</evidence>
<evidence type="ECO:0000313" key="3">
    <source>
        <dbReference type="EMBL" id="POF62044.1"/>
    </source>
</evidence>
<accession>A0A2S3VZI3</accession>
<comment type="caution">
    <text evidence="3">The sequence shown here is derived from an EMBL/GenBank/DDBJ whole genome shotgun (WGS) entry which is preliminary data.</text>
</comment>
<name>A0A2S3VZI3_9PROT</name>